<dbReference type="AlphaFoldDB" id="A0A538T792"/>
<sequence>MEITEVRVSLRNDEKLKAFVSITLNDSFVVRGLKIIHGNSGLFVAMPSRKRPDGQHQDLAHPINDVTRKYLTEKVMHEYERELSQPQVHGHSAPERGHDGHHEF</sequence>
<dbReference type="PANTHER" id="PTHR38429">
    <property type="entry name" value="SEPTATION PROTEIN SPOVG-RELATED"/>
    <property type="match status" value="1"/>
</dbReference>
<dbReference type="NCBIfam" id="NF009749">
    <property type="entry name" value="PRK13259.1"/>
    <property type="match status" value="1"/>
</dbReference>
<evidence type="ECO:0000313" key="6">
    <source>
        <dbReference type="Proteomes" id="UP000317716"/>
    </source>
</evidence>
<proteinExistence type="predicted"/>
<dbReference type="GO" id="GO:0030435">
    <property type="term" value="P:sporulation resulting in formation of a cellular spore"/>
    <property type="evidence" value="ECO:0007669"/>
    <property type="project" value="InterPro"/>
</dbReference>
<organism evidence="5 6">
    <name type="scientific">Eiseniibacteriota bacterium</name>
    <dbReference type="NCBI Taxonomy" id="2212470"/>
    <lineage>
        <taxon>Bacteria</taxon>
        <taxon>Candidatus Eiseniibacteriota</taxon>
    </lineage>
</organism>
<dbReference type="Proteomes" id="UP000317716">
    <property type="component" value="Unassembled WGS sequence"/>
</dbReference>
<dbReference type="GO" id="GO:0000917">
    <property type="term" value="P:division septum assembly"/>
    <property type="evidence" value="ECO:0007669"/>
    <property type="project" value="UniProtKB-KW"/>
</dbReference>
<evidence type="ECO:0000256" key="1">
    <source>
        <dbReference type="ARBA" id="ARBA00022618"/>
    </source>
</evidence>
<reference evidence="5 6" key="1">
    <citation type="journal article" date="2019" name="Nat. Microbiol.">
        <title>Mediterranean grassland soil C-N compound turnover is dependent on rainfall and depth, and is mediated by genomically divergent microorganisms.</title>
        <authorList>
            <person name="Diamond S."/>
            <person name="Andeer P.F."/>
            <person name="Li Z."/>
            <person name="Crits-Christoph A."/>
            <person name="Burstein D."/>
            <person name="Anantharaman K."/>
            <person name="Lane K.R."/>
            <person name="Thomas B.C."/>
            <person name="Pan C."/>
            <person name="Northen T.R."/>
            <person name="Banfield J.F."/>
        </authorList>
    </citation>
    <scope>NUCLEOTIDE SEQUENCE [LARGE SCALE GENOMIC DNA]</scope>
    <source>
        <strain evidence="5">WS_2</strain>
    </source>
</reference>
<feature type="compositionally biased region" description="Basic and acidic residues" evidence="4">
    <location>
        <begin position="92"/>
        <end position="104"/>
    </location>
</feature>
<comment type="caution">
    <text evidence="5">The sequence shown here is derived from an EMBL/GenBank/DDBJ whole genome shotgun (WGS) entry which is preliminary data.</text>
</comment>
<keyword evidence="3" id="KW-0131">Cell cycle</keyword>
<dbReference type="Gene3D" id="3.30.1120.40">
    <property type="entry name" value="Stage V sporulation protein G"/>
    <property type="match status" value="1"/>
</dbReference>
<dbReference type="Pfam" id="PF04026">
    <property type="entry name" value="SpoVG"/>
    <property type="match status" value="1"/>
</dbReference>
<dbReference type="PANTHER" id="PTHR38429:SF1">
    <property type="entry name" value="SEPTATION PROTEIN SPOVG-RELATED"/>
    <property type="match status" value="1"/>
</dbReference>
<feature type="region of interest" description="Disordered" evidence="4">
    <location>
        <begin position="82"/>
        <end position="104"/>
    </location>
</feature>
<dbReference type="SUPFAM" id="SSF160537">
    <property type="entry name" value="SpoVG-like"/>
    <property type="match status" value="1"/>
</dbReference>
<gene>
    <name evidence="5" type="primary">spoVG</name>
    <name evidence="5" type="ORF">E6K72_01585</name>
</gene>
<evidence type="ECO:0000256" key="3">
    <source>
        <dbReference type="ARBA" id="ARBA00023306"/>
    </source>
</evidence>
<dbReference type="EMBL" id="VBOS01000046">
    <property type="protein sequence ID" value="TMQ59510.1"/>
    <property type="molecule type" value="Genomic_DNA"/>
</dbReference>
<accession>A0A538T792</accession>
<protein>
    <submittedName>
        <fullName evidence="5">Septation regulator SpoVG</fullName>
    </submittedName>
</protein>
<evidence type="ECO:0000256" key="4">
    <source>
        <dbReference type="SAM" id="MobiDB-lite"/>
    </source>
</evidence>
<dbReference type="InterPro" id="IPR007170">
    <property type="entry name" value="SpoVG"/>
</dbReference>
<evidence type="ECO:0000313" key="5">
    <source>
        <dbReference type="EMBL" id="TMQ59510.1"/>
    </source>
</evidence>
<keyword evidence="2" id="KW-0717">Septation</keyword>
<dbReference type="InterPro" id="IPR036751">
    <property type="entry name" value="SpoVG_sf"/>
</dbReference>
<name>A0A538T792_UNCEI</name>
<keyword evidence="1" id="KW-0132">Cell division</keyword>
<evidence type="ECO:0000256" key="2">
    <source>
        <dbReference type="ARBA" id="ARBA00023210"/>
    </source>
</evidence>